<reference evidence="2" key="1">
    <citation type="journal article" date="2014" name="Nat. Genet.">
        <title>Genome of the human hookworm Necator americanus.</title>
        <authorList>
            <person name="Tang Y.T."/>
            <person name="Gao X."/>
            <person name="Rosa B.A."/>
            <person name="Abubucker S."/>
            <person name="Hallsworth-Pepin K."/>
            <person name="Martin J."/>
            <person name="Tyagi R."/>
            <person name="Heizer E."/>
            <person name="Zhang X."/>
            <person name="Bhonagiri-Palsikar V."/>
            <person name="Minx P."/>
            <person name="Warren W.C."/>
            <person name="Wang Q."/>
            <person name="Zhan B."/>
            <person name="Hotez P.J."/>
            <person name="Sternberg P.W."/>
            <person name="Dougall A."/>
            <person name="Gaze S.T."/>
            <person name="Mulvenna J."/>
            <person name="Sotillo J."/>
            <person name="Ranganathan S."/>
            <person name="Rabelo E.M."/>
            <person name="Wilson R.K."/>
            <person name="Felgner P.L."/>
            <person name="Bethony J."/>
            <person name="Hawdon J.M."/>
            <person name="Gasser R.B."/>
            <person name="Loukas A."/>
            <person name="Mitreva M."/>
        </authorList>
    </citation>
    <scope>NUCLEOTIDE SEQUENCE [LARGE SCALE GENOMIC DNA]</scope>
</reference>
<accession>W2T5W2</accession>
<dbReference type="KEGG" id="nai:NECAME_11586"/>
<dbReference type="EMBL" id="KI660219">
    <property type="protein sequence ID" value="ETN76581.1"/>
    <property type="molecule type" value="Genomic_DNA"/>
</dbReference>
<protein>
    <submittedName>
        <fullName evidence="1">Uncharacterized protein</fullName>
    </submittedName>
</protein>
<dbReference type="Proteomes" id="UP000053676">
    <property type="component" value="Unassembled WGS sequence"/>
</dbReference>
<evidence type="ECO:0000313" key="2">
    <source>
        <dbReference type="Proteomes" id="UP000053676"/>
    </source>
</evidence>
<gene>
    <name evidence="1" type="ORF">NECAME_11586</name>
</gene>
<evidence type="ECO:0000313" key="1">
    <source>
        <dbReference type="EMBL" id="ETN76581.1"/>
    </source>
</evidence>
<organism evidence="1 2">
    <name type="scientific">Necator americanus</name>
    <name type="common">Human hookworm</name>
    <dbReference type="NCBI Taxonomy" id="51031"/>
    <lineage>
        <taxon>Eukaryota</taxon>
        <taxon>Metazoa</taxon>
        <taxon>Ecdysozoa</taxon>
        <taxon>Nematoda</taxon>
        <taxon>Chromadorea</taxon>
        <taxon>Rhabditida</taxon>
        <taxon>Rhabditina</taxon>
        <taxon>Rhabditomorpha</taxon>
        <taxon>Strongyloidea</taxon>
        <taxon>Ancylostomatidae</taxon>
        <taxon>Bunostominae</taxon>
        <taxon>Necator</taxon>
    </lineage>
</organism>
<keyword evidence="2" id="KW-1185">Reference proteome</keyword>
<proteinExistence type="predicted"/>
<name>W2T5W2_NECAM</name>
<sequence>MCVCGIDAVCVCWGEIDIGDLIHPETEKYEERYHSNNGACYGNLEIRWGVHKYEGNKAGEPDHPS</sequence>
<dbReference type="AlphaFoldDB" id="W2T5W2"/>